<evidence type="ECO:0000313" key="4">
    <source>
        <dbReference type="EMBL" id="JAS42540.1"/>
    </source>
</evidence>
<proteinExistence type="predicted"/>
<feature type="compositionally biased region" description="Basic and acidic residues" evidence="3">
    <location>
        <begin position="246"/>
        <end position="260"/>
    </location>
</feature>
<keyword evidence="2" id="KW-0539">Nucleus</keyword>
<feature type="region of interest" description="Disordered" evidence="3">
    <location>
        <begin position="130"/>
        <end position="197"/>
    </location>
</feature>
<dbReference type="GO" id="GO:0050684">
    <property type="term" value="P:regulation of mRNA processing"/>
    <property type="evidence" value="ECO:0007669"/>
    <property type="project" value="TreeGrafter"/>
</dbReference>
<organism evidence="4">
    <name type="scientific">Cuerna arida</name>
    <dbReference type="NCBI Taxonomy" id="1464854"/>
    <lineage>
        <taxon>Eukaryota</taxon>
        <taxon>Metazoa</taxon>
        <taxon>Ecdysozoa</taxon>
        <taxon>Arthropoda</taxon>
        <taxon>Hexapoda</taxon>
        <taxon>Insecta</taxon>
        <taxon>Pterygota</taxon>
        <taxon>Neoptera</taxon>
        <taxon>Paraneoptera</taxon>
        <taxon>Hemiptera</taxon>
        <taxon>Auchenorrhyncha</taxon>
        <taxon>Membracoidea</taxon>
        <taxon>Cicadellidae</taxon>
        <taxon>Cicadellinae</taxon>
        <taxon>Proconiini</taxon>
        <taxon>Cuerna</taxon>
    </lineage>
</organism>
<reference evidence="4" key="1">
    <citation type="submission" date="2015-11" db="EMBL/GenBank/DDBJ databases">
        <title>De novo transcriptome assembly of four potential Pierce s Disease insect vectors from Arizona vineyards.</title>
        <authorList>
            <person name="Tassone E.E."/>
        </authorList>
    </citation>
    <scope>NUCLEOTIDE SEQUENCE</scope>
</reference>
<feature type="non-terminal residue" evidence="4">
    <location>
        <position position="328"/>
    </location>
</feature>
<dbReference type="GO" id="GO:0005634">
    <property type="term" value="C:nucleus"/>
    <property type="evidence" value="ECO:0007669"/>
    <property type="project" value="UniProtKB-SubCell"/>
</dbReference>
<gene>
    <name evidence="4" type="ORF">g.2411</name>
</gene>
<dbReference type="AlphaFoldDB" id="A0A1B6EXE5"/>
<feature type="non-terminal residue" evidence="4">
    <location>
        <position position="1"/>
    </location>
</feature>
<dbReference type="EMBL" id="GECZ01027229">
    <property type="protein sequence ID" value="JAS42540.1"/>
    <property type="molecule type" value="Transcribed_RNA"/>
</dbReference>
<feature type="compositionally biased region" description="Polar residues" evidence="3">
    <location>
        <begin position="308"/>
        <end position="328"/>
    </location>
</feature>
<dbReference type="GO" id="GO:0006357">
    <property type="term" value="P:regulation of transcription by RNA polymerase II"/>
    <property type="evidence" value="ECO:0007669"/>
    <property type="project" value="TreeGrafter"/>
</dbReference>
<dbReference type="PANTHER" id="PTHR15683">
    <property type="entry name" value="SCAFFOLD ATTACHMENT FACTOR B-RELATED"/>
    <property type="match status" value="1"/>
</dbReference>
<feature type="compositionally biased region" description="Basic and acidic residues" evidence="3">
    <location>
        <begin position="167"/>
        <end position="186"/>
    </location>
</feature>
<dbReference type="InterPro" id="IPR051738">
    <property type="entry name" value="SAF_Modulators"/>
</dbReference>
<feature type="compositionally biased region" description="Low complexity" evidence="3">
    <location>
        <begin position="147"/>
        <end position="165"/>
    </location>
</feature>
<protein>
    <submittedName>
        <fullName evidence="4">Uncharacterized protein</fullName>
    </submittedName>
</protein>
<evidence type="ECO:0000256" key="3">
    <source>
        <dbReference type="SAM" id="MobiDB-lite"/>
    </source>
</evidence>
<evidence type="ECO:0000256" key="2">
    <source>
        <dbReference type="ARBA" id="ARBA00023242"/>
    </source>
</evidence>
<sequence>DKDKIKEKVNEKVKEKSVPVAKVDNEEPLLLVGRTRAEWEKELTRERTRISRMEDRLRKELAERQKKIERRLEEEERRLAREKSELRREREKFDKERAELWRMERERAKLDRERIEKEKEELRRQKKLIEEEKLRAIKRAPSPPTIRPNEMGANNNNNSNNSMSGMRRRDRDRDLEREPLPKRRFDNSSNVNNNDFERNNRFDTEAAAYLARLDREPVAANVGMGHQQPKDLRYTLMESANYRNPSNDRKNRFGTDDAVKNDSGYGRNPSPTPLMQYSQMQQPISSQSGWHDMNAVGGGPQPMKISPLPQQAADSMRWSNPSNRGGNQ</sequence>
<name>A0A1B6EXE5_9HEMI</name>
<dbReference type="GO" id="GO:0043565">
    <property type="term" value="F:sequence-specific DNA binding"/>
    <property type="evidence" value="ECO:0007669"/>
    <property type="project" value="TreeGrafter"/>
</dbReference>
<accession>A0A1B6EXE5</accession>
<dbReference type="PANTHER" id="PTHR15683:SF8">
    <property type="entry name" value="SCAFFOLD ATTACHMENT FACTOR B, ISOFORM B"/>
    <property type="match status" value="1"/>
</dbReference>
<comment type="subcellular location">
    <subcellularLocation>
        <location evidence="1">Nucleus</location>
    </subcellularLocation>
</comment>
<evidence type="ECO:0000256" key="1">
    <source>
        <dbReference type="ARBA" id="ARBA00004123"/>
    </source>
</evidence>
<feature type="compositionally biased region" description="Polar residues" evidence="3">
    <location>
        <begin position="273"/>
        <end position="289"/>
    </location>
</feature>
<feature type="region of interest" description="Disordered" evidence="3">
    <location>
        <begin position="242"/>
        <end position="328"/>
    </location>
</feature>